<evidence type="ECO:0000256" key="1">
    <source>
        <dbReference type="SAM" id="Phobius"/>
    </source>
</evidence>
<gene>
    <name evidence="2" type="ORF">METZ01_LOCUS313982</name>
</gene>
<keyword evidence="1" id="KW-1133">Transmembrane helix</keyword>
<protein>
    <submittedName>
        <fullName evidence="2">Uncharacterized protein</fullName>
    </submittedName>
</protein>
<dbReference type="AlphaFoldDB" id="A0A382NKW1"/>
<feature type="transmembrane region" description="Helical" evidence="1">
    <location>
        <begin position="185"/>
        <end position="207"/>
    </location>
</feature>
<accession>A0A382NKW1</accession>
<dbReference type="SUPFAM" id="SSF103190">
    <property type="entry name" value="Sensory domain-like"/>
    <property type="match status" value="1"/>
</dbReference>
<name>A0A382NKW1_9ZZZZ</name>
<reference evidence="2" key="1">
    <citation type="submission" date="2018-05" db="EMBL/GenBank/DDBJ databases">
        <authorList>
            <person name="Lanie J.A."/>
            <person name="Ng W.-L."/>
            <person name="Kazmierczak K.M."/>
            <person name="Andrzejewski T.M."/>
            <person name="Davidsen T.M."/>
            <person name="Wayne K.J."/>
            <person name="Tettelin H."/>
            <person name="Glass J.I."/>
            <person name="Rusch D."/>
            <person name="Podicherti R."/>
            <person name="Tsui H.-C.T."/>
            <person name="Winkler M.E."/>
        </authorList>
    </citation>
    <scope>NUCLEOTIDE SEQUENCE</scope>
</reference>
<evidence type="ECO:0000313" key="2">
    <source>
        <dbReference type="EMBL" id="SVC61128.1"/>
    </source>
</evidence>
<keyword evidence="1" id="KW-0812">Transmembrane</keyword>
<keyword evidence="1" id="KW-0472">Membrane</keyword>
<organism evidence="2">
    <name type="scientific">marine metagenome</name>
    <dbReference type="NCBI Taxonomy" id="408172"/>
    <lineage>
        <taxon>unclassified sequences</taxon>
        <taxon>metagenomes</taxon>
        <taxon>ecological metagenomes</taxon>
    </lineage>
</organism>
<sequence>MRFFYKIFLSILLTAGLGVGGYGYWLINAIQDQRGITIEEELGNISNLLSSQLTFKIKDGTIDTANIDRAFKKIQTIQTRSSTGSPIKKNTAINAYVTDKTGTVIYDSSNPDNIGKDFNLKPDVLSALNGENGARFELSASGDPFSQKYYIGAPIKHENRVVGSISVSKPVKSYYDVVTARKDQLILLIIVIVLIALVLAWLLTYLVSLPIKRLENYAQAVIKGEIARPPKISLPDFKNFAKEFVK</sequence>
<dbReference type="Gene3D" id="3.30.450.20">
    <property type="entry name" value="PAS domain"/>
    <property type="match status" value="1"/>
</dbReference>
<dbReference type="InterPro" id="IPR029151">
    <property type="entry name" value="Sensor-like_sf"/>
</dbReference>
<proteinExistence type="predicted"/>
<dbReference type="Gene3D" id="6.10.340.10">
    <property type="match status" value="1"/>
</dbReference>
<dbReference type="EMBL" id="UINC01100796">
    <property type="protein sequence ID" value="SVC61128.1"/>
    <property type="molecule type" value="Genomic_DNA"/>
</dbReference>
<feature type="non-terminal residue" evidence="2">
    <location>
        <position position="246"/>
    </location>
</feature>